<gene>
    <name evidence="1" type="ORF">TRFO_08249</name>
</gene>
<dbReference type="EMBL" id="MLAK01000993">
    <property type="protein sequence ID" value="OHS99637.1"/>
    <property type="molecule type" value="Genomic_DNA"/>
</dbReference>
<proteinExistence type="predicted"/>
<reference evidence="1" key="1">
    <citation type="submission" date="2016-10" db="EMBL/GenBank/DDBJ databases">
        <authorList>
            <person name="Benchimol M."/>
            <person name="Almeida L.G."/>
            <person name="Vasconcelos A.T."/>
            <person name="Perreira-Neves A."/>
            <person name="Rosa I.A."/>
            <person name="Tasca T."/>
            <person name="Bogo M.R."/>
            <person name="de Souza W."/>
        </authorList>
    </citation>
    <scope>NUCLEOTIDE SEQUENCE [LARGE SCALE GENOMIC DNA]</scope>
    <source>
        <strain evidence="1">K</strain>
    </source>
</reference>
<dbReference type="Proteomes" id="UP000179807">
    <property type="component" value="Unassembled WGS sequence"/>
</dbReference>
<comment type="caution">
    <text evidence="1">The sequence shown here is derived from an EMBL/GenBank/DDBJ whole genome shotgun (WGS) entry which is preliminary data.</text>
</comment>
<name>A0A1J4JQ31_9EUKA</name>
<dbReference type="AlphaFoldDB" id="A0A1J4JQ31"/>
<dbReference type="OrthoDB" id="10662277at2759"/>
<accession>A0A1J4JQ31</accession>
<organism evidence="1 2">
    <name type="scientific">Tritrichomonas foetus</name>
    <dbReference type="NCBI Taxonomy" id="1144522"/>
    <lineage>
        <taxon>Eukaryota</taxon>
        <taxon>Metamonada</taxon>
        <taxon>Parabasalia</taxon>
        <taxon>Tritrichomonadida</taxon>
        <taxon>Tritrichomonadidae</taxon>
        <taxon>Tritrichomonas</taxon>
    </lineage>
</organism>
<sequence length="1018" mass="115576">MYRILSTPNVLLSMISHFFNDDISNIEKIQSAIEESSAPELVPPFAFLGRWIASNMTRRCDPSYEKKFQQAMKLLGLISVKVPPVILLTGIFDLNWGMYQPHFLLYDFYSPINKRIIRLRSYVKPFSIYDHLSMFPSNFLISINPSSISSQFQQTNNIGNNTNLSNSNGNNTNSNINNDSHGLPNMILELESDPAYHKSILLYFKRLLLNHAPLDAFKPLIEHRNSRAILTKAIIEILQDLNSTRNATHEHLVFAFSTIFLYIHAFTLSNEIEGQTLCEFLQSRPFLSPFCVLAFINHIPVNLYLFNLLTPKELSQNLDHSSELKPSQYVMMDLSKNKSLSPFVEKMPTILSNYFLSSNLSSGDTDSINKTDDNDFLSFIHLSSATLYNKMKAVLSVARERPLGPLHVSAMGILLLRCITFSLQRTLGDCAETKMFTENFCSFVKTVFAILSVGFSEQLGLKFFDATQNQPRLSDLTLRGAIAHLLPVLLHHQVNDQLIPFCINVAKDNESMRSAHLMITKLLQCGHCTISHKIIEHLAETTDQLILLEYIDTIPTIQNVKTCEEYDKLMELRYSFIEKLGITQKVLSKGTFIIESIQPANSFSHSSTNHAIIGSGQWIMNSIMQHIAKMSEHNALKETNKLIRAHPEDASAIIRILSMMDLIQGYEFASSLVGKLKEMLSEDQYSEDGQSKFEVRPVDYALPIALALIGRLLIVTFFDLAQDLLIAISSALINDSAPLHMITNFTIRFRSSLQPRMVQILDDIVSKLPCADELYIKGNDLIFRIADMLSQKDMVLIQNPEIINREYKSPFIHALMFSQCALSLSPMTDDEIAHALCSPIYDMNRPWKNRETSCLVLSKLATTMNNEVSYRYFQIIMEKKINNMTLVAGRLFLMNCRIDVFKQICQSCQLLIRNDQIKLDCFIQMVMPSFTRIKGDESIATTLLCGFLESINENSPRQLQEIVVDVVGLVYTKLRLEKTRKAILNSANKFTPELKAIIITSLKLDPDILQGITSKIVR</sequence>
<protein>
    <submittedName>
        <fullName evidence="1">Uncharacterized protein</fullName>
    </submittedName>
</protein>
<dbReference type="GeneID" id="94828877"/>
<evidence type="ECO:0000313" key="1">
    <source>
        <dbReference type="EMBL" id="OHS99637.1"/>
    </source>
</evidence>
<dbReference type="RefSeq" id="XP_068352774.1">
    <property type="nucleotide sequence ID" value="XM_068494173.1"/>
</dbReference>
<dbReference type="VEuPathDB" id="TrichDB:TRFO_08249"/>
<evidence type="ECO:0000313" key="2">
    <source>
        <dbReference type="Proteomes" id="UP000179807"/>
    </source>
</evidence>
<keyword evidence="2" id="KW-1185">Reference proteome</keyword>